<evidence type="ECO:0000256" key="8">
    <source>
        <dbReference type="SAM" id="MobiDB-lite"/>
    </source>
</evidence>
<reference evidence="10 11" key="1">
    <citation type="submission" date="2020-04" db="EMBL/GenBank/DDBJ databases">
        <title>Perkinsus chesapeaki whole genome sequence.</title>
        <authorList>
            <person name="Bogema D.R."/>
        </authorList>
    </citation>
    <scope>NUCLEOTIDE SEQUENCE [LARGE SCALE GENOMIC DNA]</scope>
    <source>
        <strain evidence="10">ATCC PRA-425</strain>
    </source>
</reference>
<evidence type="ECO:0000256" key="4">
    <source>
        <dbReference type="ARBA" id="ARBA00022989"/>
    </source>
</evidence>
<protein>
    <recommendedName>
        <fullName evidence="7">Palmitoyltransferase</fullName>
        <ecNumber evidence="7">2.3.1.225</ecNumber>
    </recommendedName>
</protein>
<evidence type="ECO:0000256" key="2">
    <source>
        <dbReference type="ARBA" id="ARBA00022679"/>
    </source>
</evidence>
<comment type="subcellular location">
    <subcellularLocation>
        <location evidence="1">Membrane</location>
        <topology evidence="1">Multi-pass membrane protein</topology>
    </subcellularLocation>
</comment>
<keyword evidence="4 7" id="KW-1133">Transmembrane helix</keyword>
<name>A0A7J6MWV8_PERCH</name>
<dbReference type="AlphaFoldDB" id="A0A7J6MWV8"/>
<keyword evidence="5 7" id="KW-0472">Membrane</keyword>
<feature type="compositionally biased region" description="Low complexity" evidence="8">
    <location>
        <begin position="1"/>
        <end position="13"/>
    </location>
</feature>
<evidence type="ECO:0000256" key="5">
    <source>
        <dbReference type="ARBA" id="ARBA00023136"/>
    </source>
</evidence>
<evidence type="ECO:0000313" key="11">
    <source>
        <dbReference type="Proteomes" id="UP000591131"/>
    </source>
</evidence>
<sequence>MPVFEPPSESSSSGYGTQGSRRPSQHQQSILYRTLKKIKRFLKSAYKILLTCLAATGDALDAALEYLGILMVELVKAVAWPFKWICPTPEILLTFKDRPLAMVLPILFVCNIIMLLYIVHIPIKLVIDRLPPFIPTGYGLVLQGEFYALFGVVTDPGKIPEGGLWSSSPGGPSPPNMYERKAKDGSVRYCNKEHKFKPDRAHFCSPMGRNVLKMDHYCPWLANSVGFYNHKYFYLFLLYVVLACNTVTCQILHALAHLASTGAYASQPGQLLFLLEGLSISGLLSVIVTPFFAFHTWLISKNVTTVEYCEKRRDIGGESGSISKNIVSRMPERSPYDMGIIKNWQSVMGKNVITWFIPTRPRGLGKGLTFPINKEAREILEKDLGISVAIRGGDLESGGSSQGSGRVQQATLMDSEEDDTDAEMKRALERRQRQLQETVSEPEAPPSPSSVLHQHAASGKGCCAGKGGETLVEYGLAKSNEFADFISGLYIGAWKILSEPSKPKRTKTRRRGSSDERRSPIQPRSPPSSPGLVETGSPINVGEPDAAA</sequence>
<dbReference type="EC" id="2.3.1.225" evidence="7"/>
<proteinExistence type="inferred from homology"/>
<feature type="compositionally biased region" description="Basic and acidic residues" evidence="8">
    <location>
        <begin position="422"/>
        <end position="434"/>
    </location>
</feature>
<feature type="domain" description="Palmitoyltransferase DHHC" evidence="9">
    <location>
        <begin position="188"/>
        <end position="311"/>
    </location>
</feature>
<evidence type="ECO:0000256" key="3">
    <source>
        <dbReference type="ARBA" id="ARBA00022692"/>
    </source>
</evidence>
<feature type="compositionally biased region" description="Polar residues" evidence="8">
    <location>
        <begin position="14"/>
        <end position="27"/>
    </location>
</feature>
<evidence type="ECO:0000259" key="9">
    <source>
        <dbReference type="Pfam" id="PF01529"/>
    </source>
</evidence>
<dbReference type="Pfam" id="PF01529">
    <property type="entry name" value="DHHC"/>
    <property type="match status" value="1"/>
</dbReference>
<dbReference type="GO" id="GO:0019706">
    <property type="term" value="F:protein-cysteine S-palmitoyltransferase activity"/>
    <property type="evidence" value="ECO:0007669"/>
    <property type="project" value="UniProtKB-EC"/>
</dbReference>
<dbReference type="GO" id="GO:0016020">
    <property type="term" value="C:membrane"/>
    <property type="evidence" value="ECO:0007669"/>
    <property type="project" value="UniProtKB-SubCell"/>
</dbReference>
<feature type="transmembrane region" description="Helical" evidence="7">
    <location>
        <begin position="232"/>
        <end position="259"/>
    </location>
</feature>
<evidence type="ECO:0000256" key="1">
    <source>
        <dbReference type="ARBA" id="ARBA00004141"/>
    </source>
</evidence>
<keyword evidence="11" id="KW-1185">Reference proteome</keyword>
<feature type="transmembrane region" description="Helical" evidence="7">
    <location>
        <begin position="100"/>
        <end position="119"/>
    </location>
</feature>
<feature type="region of interest" description="Disordered" evidence="8">
    <location>
        <begin position="499"/>
        <end position="548"/>
    </location>
</feature>
<feature type="region of interest" description="Disordered" evidence="8">
    <location>
        <begin position="395"/>
        <end position="459"/>
    </location>
</feature>
<dbReference type="InterPro" id="IPR039859">
    <property type="entry name" value="PFA4/ZDH16/20/ERF2-like"/>
</dbReference>
<keyword evidence="3 7" id="KW-0812">Transmembrane</keyword>
<comment type="catalytic activity">
    <reaction evidence="7">
        <text>L-cysteinyl-[protein] + hexadecanoyl-CoA = S-hexadecanoyl-L-cysteinyl-[protein] + CoA</text>
        <dbReference type="Rhea" id="RHEA:36683"/>
        <dbReference type="Rhea" id="RHEA-COMP:10131"/>
        <dbReference type="Rhea" id="RHEA-COMP:11032"/>
        <dbReference type="ChEBI" id="CHEBI:29950"/>
        <dbReference type="ChEBI" id="CHEBI:57287"/>
        <dbReference type="ChEBI" id="CHEBI:57379"/>
        <dbReference type="ChEBI" id="CHEBI:74151"/>
        <dbReference type="EC" id="2.3.1.225"/>
    </reaction>
</comment>
<dbReference type="InterPro" id="IPR001594">
    <property type="entry name" value="Palmitoyltrfase_DHHC"/>
</dbReference>
<evidence type="ECO:0000256" key="6">
    <source>
        <dbReference type="ARBA" id="ARBA00023315"/>
    </source>
</evidence>
<keyword evidence="6 7" id="KW-0012">Acyltransferase</keyword>
<dbReference type="PANTHER" id="PTHR12246">
    <property type="entry name" value="PALMITOYLTRANSFERASE ZDHHC16"/>
    <property type="match status" value="1"/>
</dbReference>
<feature type="transmembrane region" description="Helical" evidence="7">
    <location>
        <begin position="271"/>
        <end position="294"/>
    </location>
</feature>
<organism evidence="10 11">
    <name type="scientific">Perkinsus chesapeaki</name>
    <name type="common">Clam parasite</name>
    <name type="synonym">Perkinsus andrewsi</name>
    <dbReference type="NCBI Taxonomy" id="330153"/>
    <lineage>
        <taxon>Eukaryota</taxon>
        <taxon>Sar</taxon>
        <taxon>Alveolata</taxon>
        <taxon>Perkinsozoa</taxon>
        <taxon>Perkinsea</taxon>
        <taxon>Perkinsida</taxon>
        <taxon>Perkinsidae</taxon>
        <taxon>Perkinsus</taxon>
    </lineage>
</organism>
<feature type="region of interest" description="Disordered" evidence="8">
    <location>
        <begin position="1"/>
        <end position="27"/>
    </location>
</feature>
<comment type="domain">
    <text evidence="7">The DHHC domain is required for palmitoyltransferase activity.</text>
</comment>
<evidence type="ECO:0000256" key="7">
    <source>
        <dbReference type="RuleBase" id="RU079119"/>
    </source>
</evidence>
<accession>A0A7J6MWV8</accession>
<keyword evidence="2 7" id="KW-0808">Transferase</keyword>
<gene>
    <name evidence="10" type="primary">ZDHHC15_2</name>
    <name evidence="10" type="ORF">FOL47_006710</name>
</gene>
<dbReference type="OrthoDB" id="331948at2759"/>
<dbReference type="Proteomes" id="UP000591131">
    <property type="component" value="Unassembled WGS sequence"/>
</dbReference>
<comment type="caution">
    <text evidence="10">The sequence shown here is derived from an EMBL/GenBank/DDBJ whole genome shotgun (WGS) entry which is preliminary data.</text>
</comment>
<dbReference type="EMBL" id="JAAPAO010000038">
    <property type="protein sequence ID" value="KAF4676102.1"/>
    <property type="molecule type" value="Genomic_DNA"/>
</dbReference>
<evidence type="ECO:0000313" key="10">
    <source>
        <dbReference type="EMBL" id="KAF4676102.1"/>
    </source>
</evidence>
<comment type="similarity">
    <text evidence="7">Belongs to the DHHC palmitoyltransferase family.</text>
</comment>
<dbReference type="PROSITE" id="PS50216">
    <property type="entry name" value="DHHC"/>
    <property type="match status" value="1"/>
</dbReference>